<sequence length="243" mass="27176">MKKDNAKLFSTLEVALAIVIILFAGYKALKPELKIDKAFYTAHTYIHGKTDKGATIIVKDAAGKKLVSGKANAKNHDFSVKVPTDQNSKVLTVTAKKHGFATTEKFTLTKPLYNVVPSTIRGDWWTQTADGAWYKQTIDKDGLSFNEKGNNFLGQKGGKNVITRAGNVEKGVYVISDGQRIDNIQYVHRVPITVNKVKHFALLVATKKGNLMTFKYYTSFPQTYDLKNADKLYQKYFSTVEPK</sequence>
<dbReference type="Pfam" id="PF17936">
    <property type="entry name" value="Big_6"/>
    <property type="match status" value="1"/>
</dbReference>
<keyword evidence="1" id="KW-0472">Membrane</keyword>
<evidence type="ECO:0000259" key="2">
    <source>
        <dbReference type="Pfam" id="PF17936"/>
    </source>
</evidence>
<dbReference type="Proteomes" id="UP000292886">
    <property type="component" value="Chromosome"/>
</dbReference>
<accession>A0A4P6YRI1</accession>
<feature type="transmembrane region" description="Helical" evidence="1">
    <location>
        <begin position="6"/>
        <end position="26"/>
    </location>
</feature>
<evidence type="ECO:0000256" key="1">
    <source>
        <dbReference type="SAM" id="Phobius"/>
    </source>
</evidence>
<dbReference type="InterPro" id="IPR013783">
    <property type="entry name" value="Ig-like_fold"/>
</dbReference>
<reference evidence="4" key="1">
    <citation type="submission" date="2019-03" db="EMBL/GenBank/DDBJ databases">
        <title>Weissella sp. 26KH-42 Genome sequencing.</title>
        <authorList>
            <person name="Heo J."/>
            <person name="Kim S.-J."/>
            <person name="Kim J.-S."/>
            <person name="Hong S.-B."/>
            <person name="Kwon S.-W."/>
        </authorList>
    </citation>
    <scope>NUCLEOTIDE SEQUENCE [LARGE SCALE GENOMIC DNA]</scope>
    <source>
        <strain evidence="4">26KH-42</strain>
    </source>
</reference>
<keyword evidence="1" id="KW-0812">Transmembrane</keyword>
<evidence type="ECO:0000313" key="3">
    <source>
        <dbReference type="EMBL" id="QBO35230.1"/>
    </source>
</evidence>
<name>A0A4P6YRI1_9LACO</name>
<dbReference type="InterPro" id="IPR041498">
    <property type="entry name" value="Big_6"/>
</dbReference>
<dbReference type="Gene3D" id="2.60.40.10">
    <property type="entry name" value="Immunoglobulins"/>
    <property type="match status" value="1"/>
</dbReference>
<organism evidence="3 4">
    <name type="scientific">Periweissella cryptocerci</name>
    <dbReference type="NCBI Taxonomy" id="2506420"/>
    <lineage>
        <taxon>Bacteria</taxon>
        <taxon>Bacillati</taxon>
        <taxon>Bacillota</taxon>
        <taxon>Bacilli</taxon>
        <taxon>Lactobacillales</taxon>
        <taxon>Lactobacillaceae</taxon>
        <taxon>Periweissella</taxon>
    </lineage>
</organism>
<dbReference type="RefSeq" id="WP_133362310.1">
    <property type="nucleotide sequence ID" value="NZ_CP037940.1"/>
</dbReference>
<evidence type="ECO:0000313" key="4">
    <source>
        <dbReference type="Proteomes" id="UP000292886"/>
    </source>
</evidence>
<gene>
    <name evidence="3" type="ORF">EQG49_01525</name>
</gene>
<proteinExistence type="predicted"/>
<protein>
    <recommendedName>
        <fullName evidence="2">Bacterial Ig domain-containing protein</fullName>
    </recommendedName>
</protein>
<dbReference type="KEGG" id="wei:EQG49_01525"/>
<feature type="domain" description="Bacterial Ig" evidence="2">
    <location>
        <begin position="41"/>
        <end position="99"/>
    </location>
</feature>
<keyword evidence="1" id="KW-1133">Transmembrane helix</keyword>
<keyword evidence="4" id="KW-1185">Reference proteome</keyword>
<dbReference type="AlphaFoldDB" id="A0A4P6YRI1"/>
<dbReference type="EMBL" id="CP037940">
    <property type="protein sequence ID" value="QBO35230.1"/>
    <property type="molecule type" value="Genomic_DNA"/>
</dbReference>